<protein>
    <submittedName>
        <fullName evidence="2">Uncharacterized protein</fullName>
    </submittedName>
</protein>
<dbReference type="GeneID" id="37041844"/>
<evidence type="ECO:0000313" key="3">
    <source>
        <dbReference type="Proteomes" id="UP000245768"/>
    </source>
</evidence>
<dbReference type="EMBL" id="KZ819635">
    <property type="protein sequence ID" value="PWN91315.1"/>
    <property type="molecule type" value="Genomic_DNA"/>
</dbReference>
<accession>A0A316YUC4</accession>
<keyword evidence="3" id="KW-1185">Reference proteome</keyword>
<sequence>MLRGWELLLLLLLVAAVGRNAASGSGSGRIGRNRPVDGPPLIDLNMPYDPQEADTAVQDNAEAQMLQQQMMQQQIKKEASNQQSRWGTICKLNPIHFKGKNEVITTGHIQAMITLHNLKMF</sequence>
<keyword evidence="1" id="KW-0732">Signal</keyword>
<dbReference type="InParanoid" id="A0A316YUC4"/>
<evidence type="ECO:0000313" key="2">
    <source>
        <dbReference type="EMBL" id="PWN91315.1"/>
    </source>
</evidence>
<dbReference type="AlphaFoldDB" id="A0A316YUC4"/>
<feature type="signal peptide" evidence="1">
    <location>
        <begin position="1"/>
        <end position="21"/>
    </location>
</feature>
<proteinExistence type="predicted"/>
<dbReference type="Proteomes" id="UP000245768">
    <property type="component" value="Unassembled WGS sequence"/>
</dbReference>
<evidence type="ECO:0000256" key="1">
    <source>
        <dbReference type="SAM" id="SignalP"/>
    </source>
</evidence>
<name>A0A316YUC4_9BASI</name>
<feature type="chain" id="PRO_5016407926" evidence="1">
    <location>
        <begin position="22"/>
        <end position="121"/>
    </location>
</feature>
<organism evidence="2 3">
    <name type="scientific">Acaromyces ingoldii</name>
    <dbReference type="NCBI Taxonomy" id="215250"/>
    <lineage>
        <taxon>Eukaryota</taxon>
        <taxon>Fungi</taxon>
        <taxon>Dikarya</taxon>
        <taxon>Basidiomycota</taxon>
        <taxon>Ustilaginomycotina</taxon>
        <taxon>Exobasidiomycetes</taxon>
        <taxon>Exobasidiales</taxon>
        <taxon>Cryptobasidiaceae</taxon>
        <taxon>Acaromyces</taxon>
    </lineage>
</organism>
<dbReference type="RefSeq" id="XP_025378513.1">
    <property type="nucleotide sequence ID" value="XM_025519928.1"/>
</dbReference>
<reference evidence="2 3" key="1">
    <citation type="journal article" date="2018" name="Mol. Biol. Evol.">
        <title>Broad Genomic Sampling Reveals a Smut Pathogenic Ancestry of the Fungal Clade Ustilaginomycotina.</title>
        <authorList>
            <person name="Kijpornyongpan T."/>
            <person name="Mondo S.J."/>
            <person name="Barry K."/>
            <person name="Sandor L."/>
            <person name="Lee J."/>
            <person name="Lipzen A."/>
            <person name="Pangilinan J."/>
            <person name="LaButti K."/>
            <person name="Hainaut M."/>
            <person name="Henrissat B."/>
            <person name="Grigoriev I.V."/>
            <person name="Spatafora J.W."/>
            <person name="Aime M.C."/>
        </authorList>
    </citation>
    <scope>NUCLEOTIDE SEQUENCE [LARGE SCALE GENOMIC DNA]</scope>
    <source>
        <strain evidence="2 3">MCA 4198</strain>
    </source>
</reference>
<gene>
    <name evidence="2" type="ORF">FA10DRAFT_258722</name>
</gene>